<evidence type="ECO:0000256" key="1">
    <source>
        <dbReference type="SAM" id="MobiDB-lite"/>
    </source>
</evidence>
<gene>
    <name evidence="2" type="ORF">PRUPE_5G199800</name>
</gene>
<keyword evidence="3" id="KW-1185">Reference proteome</keyword>
<dbReference type="PANTHER" id="PTHR33167">
    <property type="entry name" value="TRANSCRIPTION FACTOR, PUTATIVE (DUF863)-RELATED"/>
    <property type="match status" value="1"/>
</dbReference>
<dbReference type="Gramene" id="ONI08768">
    <property type="protein sequence ID" value="ONI08768"/>
    <property type="gene ID" value="PRUPE_5G199800"/>
</dbReference>
<evidence type="ECO:0000313" key="3">
    <source>
        <dbReference type="Proteomes" id="UP000006882"/>
    </source>
</evidence>
<name>A0A251PB10_PRUPE</name>
<feature type="region of interest" description="Disordered" evidence="1">
    <location>
        <begin position="660"/>
        <end position="689"/>
    </location>
</feature>
<dbReference type="InterPro" id="IPR008581">
    <property type="entry name" value="DUF863_pln"/>
</dbReference>
<evidence type="ECO:0000313" key="2">
    <source>
        <dbReference type="EMBL" id="ONI08768.1"/>
    </source>
</evidence>
<sequence>MLACLFDYLGLEFLEMGAHIQCNSYFPGYYLTRNHNLIANSSKRKHNSSPDQFLGYYKEVLKQTMLEQEMILRDQIQDLHRLYGRQTELMDEIRRNELVKYQLKMEASQLTTSLSQSSSVCVQKTFHMPSLPLVNPVCNQIFVSGAESIQSPSCFVRGRNIKACSYSTQTEGRSEDSELLESKCKKFEKNFLDLELPADAYIDNEEEEFLGNGKVSEAPEASSSQALPCFNTPLPFSNRYKLSTVNPALYGDRLQLKKDLRSSTKHGSAFFLDSSFSNGSQLESKHSEAHPPPPISFDNLIRINDNLVSEHHGITKYRQDSANVKSPKDINLNFMPPSCPLDVAVSQSFQATTGSGKLEDYNEQLQWHRPKLVYSSKTDKGHEDSNQAEASDHSSKRICGSAASCEKLNISCDGCSHGSPSNANLNPPEEKKEREKYVVLDLNLACDSVLDAEIVLTEHVVETEFDKKDVGFGLQVDLNSSINGDRFSPISSLSTEIVLEAPASPENKECSPPRGESDQNQFETPFLLLGQEDLENKECFVPTRESDENQIETPFPSSGDSGQKVDLEEELVRTAAESLASISSSGLHTCIVRTTNKLLKTSCDSLHWFAGIASAVVGGPENKAGVVMSEDLLPDGMDYFEVMTLNLTETKVEECCCRSNSHKDEETGTTSSPNQPRKGRKRKGRQRKDFQSEILPSLASLSRYEVTEDLQTLGGLVESSGNRLETGSARYAAKLGLARGRRRSSISTSTVTENTLESLLKQIGSKSQFGKEERRLIGWGEVTRRRRGQRFPVSKPRLILSQV</sequence>
<accession>A0A251PB10</accession>
<feature type="region of interest" description="Disordered" evidence="1">
    <location>
        <begin position="545"/>
        <end position="564"/>
    </location>
</feature>
<dbReference type="AlphaFoldDB" id="A0A251PB10"/>
<dbReference type="STRING" id="3760.A0A251PB10"/>
<organism evidence="2 3">
    <name type="scientific">Prunus persica</name>
    <name type="common">Peach</name>
    <name type="synonym">Amygdalus persica</name>
    <dbReference type="NCBI Taxonomy" id="3760"/>
    <lineage>
        <taxon>Eukaryota</taxon>
        <taxon>Viridiplantae</taxon>
        <taxon>Streptophyta</taxon>
        <taxon>Embryophyta</taxon>
        <taxon>Tracheophyta</taxon>
        <taxon>Spermatophyta</taxon>
        <taxon>Magnoliopsida</taxon>
        <taxon>eudicotyledons</taxon>
        <taxon>Gunneridae</taxon>
        <taxon>Pentapetalae</taxon>
        <taxon>rosids</taxon>
        <taxon>fabids</taxon>
        <taxon>Rosales</taxon>
        <taxon>Rosaceae</taxon>
        <taxon>Amygdaloideae</taxon>
        <taxon>Amygdaleae</taxon>
        <taxon>Prunus</taxon>
    </lineage>
</organism>
<protein>
    <submittedName>
        <fullName evidence="2">Uncharacterized protein</fullName>
    </submittedName>
</protein>
<proteinExistence type="predicted"/>
<dbReference type="PANTHER" id="PTHR33167:SF18">
    <property type="entry name" value="GB|AAF67766.1"/>
    <property type="match status" value="1"/>
</dbReference>
<dbReference type="Proteomes" id="UP000006882">
    <property type="component" value="Chromosome G5"/>
</dbReference>
<reference evidence="2 3" key="1">
    <citation type="journal article" date="2013" name="Nat. Genet.">
        <title>The high-quality draft genome of peach (Prunus persica) identifies unique patterns of genetic diversity, domestication and genome evolution.</title>
        <authorList>
            <consortium name="International Peach Genome Initiative"/>
            <person name="Verde I."/>
            <person name="Abbott A.G."/>
            <person name="Scalabrin S."/>
            <person name="Jung S."/>
            <person name="Shu S."/>
            <person name="Marroni F."/>
            <person name="Zhebentyayeva T."/>
            <person name="Dettori M.T."/>
            <person name="Grimwood J."/>
            <person name="Cattonaro F."/>
            <person name="Zuccolo A."/>
            <person name="Rossini L."/>
            <person name="Jenkins J."/>
            <person name="Vendramin E."/>
            <person name="Meisel L.A."/>
            <person name="Decroocq V."/>
            <person name="Sosinski B."/>
            <person name="Prochnik S."/>
            <person name="Mitros T."/>
            <person name="Policriti A."/>
            <person name="Cipriani G."/>
            <person name="Dondini L."/>
            <person name="Ficklin S."/>
            <person name="Goodstein D.M."/>
            <person name="Xuan P."/>
            <person name="Del Fabbro C."/>
            <person name="Aramini V."/>
            <person name="Copetti D."/>
            <person name="Gonzalez S."/>
            <person name="Horner D.S."/>
            <person name="Falchi R."/>
            <person name="Lucas S."/>
            <person name="Mica E."/>
            <person name="Maldonado J."/>
            <person name="Lazzari B."/>
            <person name="Bielenberg D."/>
            <person name="Pirona R."/>
            <person name="Miculan M."/>
            <person name="Barakat A."/>
            <person name="Testolin R."/>
            <person name="Stella A."/>
            <person name="Tartarini S."/>
            <person name="Tonutti P."/>
            <person name="Arus P."/>
            <person name="Orellana A."/>
            <person name="Wells C."/>
            <person name="Main D."/>
            <person name="Vizzotto G."/>
            <person name="Silva H."/>
            <person name="Salamini F."/>
            <person name="Schmutz J."/>
            <person name="Morgante M."/>
            <person name="Rokhsar D.S."/>
        </authorList>
    </citation>
    <scope>NUCLEOTIDE SEQUENCE [LARGE SCALE GENOMIC DNA]</scope>
    <source>
        <strain evidence="3">cv. Nemared</strain>
    </source>
</reference>
<feature type="compositionally biased region" description="Polar residues" evidence="1">
    <location>
        <begin position="551"/>
        <end position="561"/>
    </location>
</feature>
<dbReference type="Pfam" id="PF05904">
    <property type="entry name" value="DUF863"/>
    <property type="match status" value="3"/>
</dbReference>
<feature type="compositionally biased region" description="Basic residues" evidence="1">
    <location>
        <begin position="677"/>
        <end position="686"/>
    </location>
</feature>
<dbReference type="EMBL" id="CM007655">
    <property type="protein sequence ID" value="ONI08768.1"/>
    <property type="molecule type" value="Genomic_DNA"/>
</dbReference>